<dbReference type="InterPro" id="IPR024072">
    <property type="entry name" value="DHFR-like_dom_sf"/>
</dbReference>
<evidence type="ECO:0000313" key="5">
    <source>
        <dbReference type="EMBL" id="RGD66734.1"/>
    </source>
</evidence>
<reference evidence="5 6" key="1">
    <citation type="submission" date="2018-08" db="EMBL/GenBank/DDBJ databases">
        <title>A genome reference for cultivated species of the human gut microbiota.</title>
        <authorList>
            <person name="Zou Y."/>
            <person name="Xue W."/>
            <person name="Luo G."/>
        </authorList>
    </citation>
    <scope>NUCLEOTIDE SEQUENCE [LARGE SCALE GENOMIC DNA]</scope>
    <source>
        <strain evidence="5 6">AF19-13AC</strain>
    </source>
</reference>
<gene>
    <name evidence="5" type="ORF">DWX31_31135</name>
</gene>
<evidence type="ECO:0000259" key="4">
    <source>
        <dbReference type="Pfam" id="PF01872"/>
    </source>
</evidence>
<name>A0A3E3DBT6_9FIRM</name>
<sequence length="230" mass="25652">MKKRPVTTLFMLSSVDGKISTGNSDLLDVDSDYPAMDGVKEGLHQYYEIEQTTDLWSLNSGLVQAKLGVNQKEYPDKTPVSFVVIDNKNLTDHGVSYFCRRAKTFVLVTTNTQHPAFSVQEDNLHIICQKKLDLRAVLEELYAAYHCERITIQTGGMLNGLFLQEKLFDCIDIVVAPVLIGGKDTATLIDGASITKREELGLLGVLKLVGCEVLEDSYLRLRYEVAGKIF</sequence>
<dbReference type="InterPro" id="IPR050765">
    <property type="entry name" value="Riboflavin_Biosynth_HTPR"/>
</dbReference>
<comment type="caution">
    <text evidence="5">The sequence shown here is derived from an EMBL/GenBank/DDBJ whole genome shotgun (WGS) entry which is preliminary data.</text>
</comment>
<dbReference type="RefSeq" id="WP_025531981.1">
    <property type="nucleotide sequence ID" value="NZ_QTJW01000036.1"/>
</dbReference>
<organism evidence="5 6">
    <name type="scientific">Hungatella hathewayi</name>
    <dbReference type="NCBI Taxonomy" id="154046"/>
    <lineage>
        <taxon>Bacteria</taxon>
        <taxon>Bacillati</taxon>
        <taxon>Bacillota</taxon>
        <taxon>Clostridia</taxon>
        <taxon>Lachnospirales</taxon>
        <taxon>Lachnospiraceae</taxon>
        <taxon>Hungatella</taxon>
    </lineage>
</organism>
<comment type="pathway">
    <text evidence="1">Cofactor biosynthesis; riboflavin biosynthesis.</text>
</comment>
<dbReference type="Proteomes" id="UP000261023">
    <property type="component" value="Unassembled WGS sequence"/>
</dbReference>
<dbReference type="PANTHER" id="PTHR38011:SF7">
    <property type="entry name" value="2,5-DIAMINO-6-RIBOSYLAMINO-4(3H)-PYRIMIDINONE 5'-PHOSPHATE REDUCTASE"/>
    <property type="match status" value="1"/>
</dbReference>
<dbReference type="Pfam" id="PF01872">
    <property type="entry name" value="RibD_C"/>
    <property type="match status" value="1"/>
</dbReference>
<dbReference type="GO" id="GO:0009231">
    <property type="term" value="P:riboflavin biosynthetic process"/>
    <property type="evidence" value="ECO:0007669"/>
    <property type="project" value="InterPro"/>
</dbReference>
<dbReference type="EMBL" id="QTJW01000036">
    <property type="protein sequence ID" value="RGD66734.1"/>
    <property type="molecule type" value="Genomic_DNA"/>
</dbReference>
<dbReference type="SUPFAM" id="SSF53597">
    <property type="entry name" value="Dihydrofolate reductase-like"/>
    <property type="match status" value="1"/>
</dbReference>
<dbReference type="OrthoDB" id="9800865at2"/>
<proteinExistence type="predicted"/>
<keyword evidence="2" id="KW-0521">NADP</keyword>
<accession>A0A3E3DBT6</accession>
<dbReference type="Gene3D" id="3.40.430.10">
    <property type="entry name" value="Dihydrofolate Reductase, subunit A"/>
    <property type="match status" value="1"/>
</dbReference>
<evidence type="ECO:0000256" key="2">
    <source>
        <dbReference type="ARBA" id="ARBA00022857"/>
    </source>
</evidence>
<dbReference type="InterPro" id="IPR002734">
    <property type="entry name" value="RibDG_C"/>
</dbReference>
<feature type="domain" description="Bacterial bifunctional deaminase-reductase C-terminal" evidence="4">
    <location>
        <begin position="8"/>
        <end position="207"/>
    </location>
</feature>
<dbReference type="GO" id="GO:0008703">
    <property type="term" value="F:5-amino-6-(5-phosphoribosylamino)uracil reductase activity"/>
    <property type="evidence" value="ECO:0007669"/>
    <property type="project" value="InterPro"/>
</dbReference>
<keyword evidence="3" id="KW-0560">Oxidoreductase</keyword>
<dbReference type="AlphaFoldDB" id="A0A3E3DBT6"/>
<evidence type="ECO:0000256" key="1">
    <source>
        <dbReference type="ARBA" id="ARBA00005104"/>
    </source>
</evidence>
<evidence type="ECO:0000313" key="6">
    <source>
        <dbReference type="Proteomes" id="UP000261023"/>
    </source>
</evidence>
<evidence type="ECO:0000256" key="3">
    <source>
        <dbReference type="ARBA" id="ARBA00023002"/>
    </source>
</evidence>
<dbReference type="PANTHER" id="PTHR38011">
    <property type="entry name" value="DIHYDROFOLATE REDUCTASE FAMILY PROTEIN (AFU_ORTHOLOGUE AFUA_8G06820)"/>
    <property type="match status" value="1"/>
</dbReference>
<protein>
    <submittedName>
        <fullName evidence="5">Deaminase</fullName>
    </submittedName>
</protein>